<accession>A0A414PYY3</accession>
<dbReference type="InterPro" id="IPR050114">
    <property type="entry name" value="UPF0173_UPF0282_UlaG_hydrolase"/>
</dbReference>
<dbReference type="PANTHER" id="PTHR43546">
    <property type="entry name" value="UPF0173 METAL-DEPENDENT HYDROLASE MJ1163-RELATED"/>
    <property type="match status" value="1"/>
</dbReference>
<dbReference type="InterPro" id="IPR001279">
    <property type="entry name" value="Metallo-B-lactamas"/>
</dbReference>
<evidence type="ECO:0000313" key="4">
    <source>
        <dbReference type="Proteomes" id="UP000284676"/>
    </source>
</evidence>
<dbReference type="Gene3D" id="3.60.15.10">
    <property type="entry name" value="Ribonuclease Z/Hydroxyacylglutathione hydrolase-like"/>
    <property type="match status" value="1"/>
</dbReference>
<dbReference type="Pfam" id="PF12706">
    <property type="entry name" value="Lactamase_B_2"/>
    <property type="match status" value="1"/>
</dbReference>
<evidence type="ECO:0000313" key="3">
    <source>
        <dbReference type="EMBL" id="RHF73783.1"/>
    </source>
</evidence>
<proteinExistence type="predicted"/>
<dbReference type="SUPFAM" id="SSF56281">
    <property type="entry name" value="Metallo-hydrolase/oxidoreductase"/>
    <property type="match status" value="1"/>
</dbReference>
<comment type="caution">
    <text evidence="3">The sequence shown here is derived from an EMBL/GenBank/DDBJ whole genome shotgun (WGS) entry which is preliminary data.</text>
</comment>
<dbReference type="PANTHER" id="PTHR43546:SF9">
    <property type="entry name" value="L-ASCORBATE-6-PHOSPHATE LACTONASE ULAG-RELATED"/>
    <property type="match status" value="1"/>
</dbReference>
<evidence type="ECO:0000256" key="1">
    <source>
        <dbReference type="ARBA" id="ARBA00022801"/>
    </source>
</evidence>
<protein>
    <submittedName>
        <fullName evidence="3">MBL fold metallo-hydrolase</fullName>
    </submittedName>
</protein>
<reference evidence="3 4" key="1">
    <citation type="submission" date="2018-08" db="EMBL/GenBank/DDBJ databases">
        <title>A genome reference for cultivated species of the human gut microbiota.</title>
        <authorList>
            <person name="Zou Y."/>
            <person name="Xue W."/>
            <person name="Luo G."/>
        </authorList>
    </citation>
    <scope>NUCLEOTIDE SEQUENCE [LARGE SCALE GENOMIC DNA]</scope>
    <source>
        <strain evidence="3 4">AM25-1</strain>
    </source>
</reference>
<name>A0A414PYY3_FUSMR</name>
<keyword evidence="1 3" id="KW-0378">Hydrolase</keyword>
<evidence type="ECO:0000259" key="2">
    <source>
        <dbReference type="Pfam" id="PF12706"/>
    </source>
</evidence>
<dbReference type="Proteomes" id="UP000284676">
    <property type="component" value="Unassembled WGS sequence"/>
</dbReference>
<dbReference type="EMBL" id="QRHL01000003">
    <property type="protein sequence ID" value="RHF73783.1"/>
    <property type="molecule type" value="Genomic_DNA"/>
</dbReference>
<dbReference type="InterPro" id="IPR036866">
    <property type="entry name" value="RibonucZ/Hydroxyglut_hydro"/>
</dbReference>
<dbReference type="GO" id="GO:0016787">
    <property type="term" value="F:hydrolase activity"/>
    <property type="evidence" value="ECO:0007669"/>
    <property type="project" value="UniProtKB-KW"/>
</dbReference>
<dbReference type="AlphaFoldDB" id="A0A414PYY3"/>
<organism evidence="3 4">
    <name type="scientific">Fusobacterium mortiferum</name>
    <dbReference type="NCBI Taxonomy" id="850"/>
    <lineage>
        <taxon>Bacteria</taxon>
        <taxon>Fusobacteriati</taxon>
        <taxon>Fusobacteriota</taxon>
        <taxon>Fusobacteriia</taxon>
        <taxon>Fusobacteriales</taxon>
        <taxon>Fusobacteriaceae</taxon>
        <taxon>Fusobacterium</taxon>
    </lineage>
</organism>
<sequence>MSINLKIKKGENLMKLKKIGTQIQQIRNATIKLSYGGYIFLIDPWLAPKGATGSLLELNKGEFKVKELVKESIRMPICDLPFSTTEILEDVDFYIVTHLHPDHFDMDNYNEVLDRNIPIFIQNNAEADFMKNLGFKDIKILQENGSSLGKIKLTRVEALHGSLTPCGPASGLIFEAEREPTIYFAGDTIMYDGVKSVIEKFKPDIIILNVADAFFIKYGHLIMDEEAIDIIHKLAPNAKIIASHLDNVAHAYLTRNILLYKLIQKGIEQEILIPNDGQIYDF</sequence>
<feature type="domain" description="Metallo-beta-lactamase" evidence="2">
    <location>
        <begin position="75"/>
        <end position="240"/>
    </location>
</feature>
<gene>
    <name evidence="3" type="ORF">DW663_03080</name>
</gene>